<keyword evidence="5 13" id="KW-0349">Heme</keyword>
<dbReference type="CDD" id="cd11065">
    <property type="entry name" value="CYP64-like"/>
    <property type="match status" value="1"/>
</dbReference>
<evidence type="ECO:0000256" key="3">
    <source>
        <dbReference type="ARBA" id="ARBA00005179"/>
    </source>
</evidence>
<evidence type="ECO:0000256" key="13">
    <source>
        <dbReference type="PIRSR" id="PIRSR602401-1"/>
    </source>
</evidence>
<dbReference type="SUPFAM" id="SSF48264">
    <property type="entry name" value="Cytochrome P450"/>
    <property type="match status" value="1"/>
</dbReference>
<comment type="pathway">
    <text evidence="3">Secondary metabolite biosynthesis.</text>
</comment>
<evidence type="ECO:0000256" key="10">
    <source>
        <dbReference type="ARBA" id="ARBA00023004"/>
    </source>
</evidence>
<dbReference type="GO" id="GO:0016020">
    <property type="term" value="C:membrane"/>
    <property type="evidence" value="ECO:0007669"/>
    <property type="project" value="UniProtKB-SubCell"/>
</dbReference>
<evidence type="ECO:0000313" key="16">
    <source>
        <dbReference type="Proteomes" id="UP000076798"/>
    </source>
</evidence>
<dbReference type="Gene3D" id="1.10.630.10">
    <property type="entry name" value="Cytochrome P450"/>
    <property type="match status" value="1"/>
</dbReference>
<dbReference type="InterPro" id="IPR001128">
    <property type="entry name" value="Cyt_P450"/>
</dbReference>
<dbReference type="STRING" id="1314776.A0A166F4H1"/>
<evidence type="ECO:0000256" key="7">
    <source>
        <dbReference type="ARBA" id="ARBA00022723"/>
    </source>
</evidence>
<reference evidence="15 16" key="1">
    <citation type="journal article" date="2016" name="Mol. Biol. Evol.">
        <title>Comparative Genomics of Early-Diverging Mushroom-Forming Fungi Provides Insights into the Origins of Lignocellulose Decay Capabilities.</title>
        <authorList>
            <person name="Nagy L.G."/>
            <person name="Riley R."/>
            <person name="Tritt A."/>
            <person name="Adam C."/>
            <person name="Daum C."/>
            <person name="Floudas D."/>
            <person name="Sun H."/>
            <person name="Yadav J.S."/>
            <person name="Pangilinan J."/>
            <person name="Larsson K.H."/>
            <person name="Matsuura K."/>
            <person name="Barry K."/>
            <person name="Labutti K."/>
            <person name="Kuo R."/>
            <person name="Ohm R.A."/>
            <person name="Bhattacharya S.S."/>
            <person name="Shirouzu T."/>
            <person name="Yoshinaga Y."/>
            <person name="Martin F.M."/>
            <person name="Grigoriev I.V."/>
            <person name="Hibbett D.S."/>
        </authorList>
    </citation>
    <scope>NUCLEOTIDE SEQUENCE [LARGE SCALE GENOMIC DNA]</scope>
    <source>
        <strain evidence="15 16">HHB10207 ss-3</strain>
    </source>
</reference>
<dbReference type="PRINTS" id="PR00463">
    <property type="entry name" value="EP450I"/>
</dbReference>
<protein>
    <submittedName>
        <fullName evidence="15">Cytochrome P450</fullName>
    </submittedName>
</protein>
<evidence type="ECO:0000313" key="15">
    <source>
        <dbReference type="EMBL" id="KZT40269.1"/>
    </source>
</evidence>
<evidence type="ECO:0000256" key="11">
    <source>
        <dbReference type="ARBA" id="ARBA00023033"/>
    </source>
</evidence>
<dbReference type="InterPro" id="IPR036396">
    <property type="entry name" value="Cyt_P450_sf"/>
</dbReference>
<evidence type="ECO:0000256" key="5">
    <source>
        <dbReference type="ARBA" id="ARBA00022617"/>
    </source>
</evidence>
<dbReference type="PRINTS" id="PR00385">
    <property type="entry name" value="P450"/>
</dbReference>
<comment type="cofactor">
    <cofactor evidence="1 13">
        <name>heme</name>
        <dbReference type="ChEBI" id="CHEBI:30413"/>
    </cofactor>
</comment>
<dbReference type="InterPro" id="IPR002401">
    <property type="entry name" value="Cyt_P450_E_grp-I"/>
</dbReference>
<evidence type="ECO:0000256" key="12">
    <source>
        <dbReference type="ARBA" id="ARBA00023136"/>
    </source>
</evidence>
<name>A0A166F4H1_9AGAM</name>
<feature type="binding site" description="axial binding residue" evidence="13">
    <location>
        <position position="462"/>
    </location>
    <ligand>
        <name>heme</name>
        <dbReference type="ChEBI" id="CHEBI:30413"/>
    </ligand>
    <ligandPart>
        <name>Fe</name>
        <dbReference type="ChEBI" id="CHEBI:18248"/>
    </ligandPart>
</feature>
<comment type="similarity">
    <text evidence="4 14">Belongs to the cytochrome P450 family.</text>
</comment>
<dbReference type="PROSITE" id="PS00086">
    <property type="entry name" value="CYTOCHROME_P450"/>
    <property type="match status" value="1"/>
</dbReference>
<accession>A0A166F4H1</accession>
<keyword evidence="16" id="KW-1185">Reference proteome</keyword>
<dbReference type="GO" id="GO:0020037">
    <property type="term" value="F:heme binding"/>
    <property type="evidence" value="ECO:0007669"/>
    <property type="project" value="InterPro"/>
</dbReference>
<dbReference type="InterPro" id="IPR050364">
    <property type="entry name" value="Cytochrome_P450_fung"/>
</dbReference>
<keyword evidence="12" id="KW-0472">Membrane</keyword>
<dbReference type="AlphaFoldDB" id="A0A166F4H1"/>
<keyword evidence="11 14" id="KW-0503">Monooxygenase</keyword>
<keyword evidence="7 13" id="KW-0479">Metal-binding</keyword>
<evidence type="ECO:0000256" key="9">
    <source>
        <dbReference type="ARBA" id="ARBA00023002"/>
    </source>
</evidence>
<evidence type="ECO:0000256" key="1">
    <source>
        <dbReference type="ARBA" id="ARBA00001971"/>
    </source>
</evidence>
<dbReference type="GO" id="GO:0005506">
    <property type="term" value="F:iron ion binding"/>
    <property type="evidence" value="ECO:0007669"/>
    <property type="project" value="InterPro"/>
</dbReference>
<gene>
    <name evidence="15" type="ORF">SISSUDRAFT_531979</name>
</gene>
<evidence type="ECO:0000256" key="6">
    <source>
        <dbReference type="ARBA" id="ARBA00022692"/>
    </source>
</evidence>
<evidence type="ECO:0000256" key="4">
    <source>
        <dbReference type="ARBA" id="ARBA00010617"/>
    </source>
</evidence>
<dbReference type="PANTHER" id="PTHR46300:SF2">
    <property type="entry name" value="CYTOCHROME P450 MONOOXYGENASE ALNH-RELATED"/>
    <property type="match status" value="1"/>
</dbReference>
<evidence type="ECO:0000256" key="8">
    <source>
        <dbReference type="ARBA" id="ARBA00022989"/>
    </source>
</evidence>
<dbReference type="InterPro" id="IPR017972">
    <property type="entry name" value="Cyt_P450_CS"/>
</dbReference>
<keyword evidence="9 14" id="KW-0560">Oxidoreductase</keyword>
<dbReference type="EMBL" id="KV428035">
    <property type="protein sequence ID" value="KZT40269.1"/>
    <property type="molecule type" value="Genomic_DNA"/>
</dbReference>
<evidence type="ECO:0000256" key="2">
    <source>
        <dbReference type="ARBA" id="ARBA00004370"/>
    </source>
</evidence>
<sequence>MLNVQLNSFWSHELLPKVTSFRVLDQFIACVALFISYSLWRRCFSRLSGPNGEPLPPGPSPKFIIGNLTDIPYVDHWKTFANWRREFGPIVHVRAFGTSLIAISNLKYFNELFDKRGAIYSERPVFTMAGELMSMDQVTTWMSYTKSLRTHRKVDLQALKPEAVQKYHKLQEFAAAIYLQSIAEDPLNFHHTLRRMAAKVVVAIIYGQPLTADDGYLKHAAEIMDMLNTAVQPGRYLVDLLPFLKNVPAWLPLTGFLEEGKLGRKKLMQFIYDPIEQVEREIEDGTALSSIAADLLKELPQESTEESETLKEAITFAVGTLYGAGEETTFATIAIFILAMALNPEVQSRAQEEIDRVIGHSRLPEIDDRDSLPYVTALVTELLRWLPSVRSGIPRRLLKDDVYEGVYLPKDSMICPNIWSITQDPELYESPETLNPERFMGPKESQAIDPGTYVFGFGRRVCPGRYLALNTIFAFVSAILATYTISKSVDEEGRETSLDRITFHESIVAYPGTFPCKFNLRSEIARANFERKLAEGITY</sequence>
<proteinExistence type="inferred from homology"/>
<dbReference type="OrthoDB" id="2789670at2759"/>
<dbReference type="Proteomes" id="UP000076798">
    <property type="component" value="Unassembled WGS sequence"/>
</dbReference>
<keyword evidence="10 13" id="KW-0408">Iron</keyword>
<dbReference type="GO" id="GO:0016705">
    <property type="term" value="F:oxidoreductase activity, acting on paired donors, with incorporation or reduction of molecular oxygen"/>
    <property type="evidence" value="ECO:0007669"/>
    <property type="project" value="InterPro"/>
</dbReference>
<keyword evidence="6" id="KW-0812">Transmembrane</keyword>
<keyword evidence="8" id="KW-1133">Transmembrane helix</keyword>
<dbReference type="Pfam" id="PF00067">
    <property type="entry name" value="p450"/>
    <property type="match status" value="1"/>
</dbReference>
<evidence type="ECO:0000256" key="14">
    <source>
        <dbReference type="RuleBase" id="RU000461"/>
    </source>
</evidence>
<organism evidence="15 16">
    <name type="scientific">Sistotremastrum suecicum HHB10207 ss-3</name>
    <dbReference type="NCBI Taxonomy" id="1314776"/>
    <lineage>
        <taxon>Eukaryota</taxon>
        <taxon>Fungi</taxon>
        <taxon>Dikarya</taxon>
        <taxon>Basidiomycota</taxon>
        <taxon>Agaricomycotina</taxon>
        <taxon>Agaricomycetes</taxon>
        <taxon>Sistotremastrales</taxon>
        <taxon>Sistotremastraceae</taxon>
        <taxon>Sistotremastrum</taxon>
    </lineage>
</organism>
<comment type="subcellular location">
    <subcellularLocation>
        <location evidence="2">Membrane</location>
    </subcellularLocation>
</comment>
<dbReference type="GO" id="GO:0004497">
    <property type="term" value="F:monooxygenase activity"/>
    <property type="evidence" value="ECO:0007669"/>
    <property type="project" value="UniProtKB-KW"/>
</dbReference>
<dbReference type="PANTHER" id="PTHR46300">
    <property type="entry name" value="P450, PUTATIVE (EUROFUNG)-RELATED-RELATED"/>
    <property type="match status" value="1"/>
</dbReference>